<dbReference type="Pfam" id="PF00135">
    <property type="entry name" value="COesterase"/>
    <property type="match status" value="1"/>
</dbReference>
<dbReference type="STRING" id="1210089.GCA_001613165_06957"/>
<comment type="caution">
    <text evidence="5">The sequence shown here is derived from an EMBL/GenBank/DDBJ whole genome shotgun (WGS) entry which is preliminary data.</text>
</comment>
<dbReference type="PANTHER" id="PTHR11559">
    <property type="entry name" value="CARBOXYLESTERASE"/>
    <property type="match status" value="1"/>
</dbReference>
<dbReference type="Gene3D" id="3.40.50.1820">
    <property type="entry name" value="alpha/beta hydrolase"/>
    <property type="match status" value="1"/>
</dbReference>
<dbReference type="InterPro" id="IPR002018">
    <property type="entry name" value="CarbesteraseB"/>
</dbReference>
<dbReference type="InterPro" id="IPR029058">
    <property type="entry name" value="AB_hydrolase_fold"/>
</dbReference>
<organism evidence="5 6">
    <name type="scientific">Nocardia mexicana</name>
    <dbReference type="NCBI Taxonomy" id="279262"/>
    <lineage>
        <taxon>Bacteria</taxon>
        <taxon>Bacillati</taxon>
        <taxon>Actinomycetota</taxon>
        <taxon>Actinomycetes</taxon>
        <taxon>Mycobacteriales</taxon>
        <taxon>Nocardiaceae</taxon>
        <taxon>Nocardia</taxon>
    </lineage>
</organism>
<evidence type="ECO:0000256" key="3">
    <source>
        <dbReference type="RuleBase" id="RU361235"/>
    </source>
</evidence>
<comment type="similarity">
    <text evidence="1 3">Belongs to the type-B carboxylesterase/lipase family.</text>
</comment>
<dbReference type="OrthoDB" id="3199405at2"/>
<accession>A0A370H0D9</accession>
<evidence type="ECO:0000256" key="2">
    <source>
        <dbReference type="ARBA" id="ARBA00022801"/>
    </source>
</evidence>
<dbReference type="InterPro" id="IPR050309">
    <property type="entry name" value="Type-B_Carboxylest/Lipase"/>
</dbReference>
<dbReference type="EMBL" id="QQAZ01000007">
    <property type="protein sequence ID" value="RDI49394.1"/>
    <property type="molecule type" value="Genomic_DNA"/>
</dbReference>
<evidence type="ECO:0000259" key="4">
    <source>
        <dbReference type="Pfam" id="PF00135"/>
    </source>
</evidence>
<name>A0A370H0D9_9NOCA</name>
<keyword evidence="6" id="KW-1185">Reference proteome</keyword>
<dbReference type="Proteomes" id="UP000255355">
    <property type="component" value="Unassembled WGS sequence"/>
</dbReference>
<keyword evidence="2 3" id="KW-0378">Hydrolase</keyword>
<dbReference type="AlphaFoldDB" id="A0A370H0D9"/>
<evidence type="ECO:0000256" key="1">
    <source>
        <dbReference type="ARBA" id="ARBA00005964"/>
    </source>
</evidence>
<sequence length="498" mass="52392">METIVSVTGGKVRGLTEGGVSSFLGIPYAAAPVGPARFDVPKPVREWSGVRDAVAHGPTCVQSPYPAPIHALIGSDGIPGDEYLNVNVWSPDTSSAGLPVLVWIHGGAFARGSNARKIYDGSAFARDGVVVVSINYRLGISGFAAVPGAPLNRGLRDQIFALQWVQENVAAFGGDPGNVTVFGESAGGMSVVNLIASPAARGLFRRAIVQSANGSAVATAEDARKVAENAAAKLGIAPTAAAFGQLAPDQLRTVQDWTTLELIADPDPGKWGASVVANGLGILSFFPVVDGDLIPGRPTDVIVAEPDRTVPLIAGWTAEEFRFFTFPTGIAAGITEETLPFVLARYGLEPSVAERYAANRPGAAPADIFAAVITDVVFRDDAMRIAEATATAGNPAYVYEFEWPSGIANLGACHVMEVPFIFDQIDAAHTLTGPNPPQRLADEVHGAWVRFATHGDPGWSRFDAATRTVRIFGFPDSHEVADPRADELRALRRAHVAG</sequence>
<protein>
    <recommendedName>
        <fullName evidence="3">Carboxylic ester hydrolase</fullName>
        <ecNumber evidence="3">3.1.1.-</ecNumber>
    </recommendedName>
</protein>
<dbReference type="EC" id="3.1.1.-" evidence="3"/>
<reference evidence="5 6" key="1">
    <citation type="submission" date="2018-07" db="EMBL/GenBank/DDBJ databases">
        <title>Genomic Encyclopedia of Type Strains, Phase IV (KMG-IV): sequencing the most valuable type-strain genomes for metagenomic binning, comparative biology and taxonomic classification.</title>
        <authorList>
            <person name="Goeker M."/>
        </authorList>
    </citation>
    <scope>NUCLEOTIDE SEQUENCE [LARGE SCALE GENOMIC DNA]</scope>
    <source>
        <strain evidence="5 6">DSM 44952</strain>
    </source>
</reference>
<evidence type="ECO:0000313" key="5">
    <source>
        <dbReference type="EMBL" id="RDI49394.1"/>
    </source>
</evidence>
<dbReference type="PROSITE" id="PS00122">
    <property type="entry name" value="CARBOXYLESTERASE_B_1"/>
    <property type="match status" value="1"/>
</dbReference>
<dbReference type="SUPFAM" id="SSF53474">
    <property type="entry name" value="alpha/beta-Hydrolases"/>
    <property type="match status" value="1"/>
</dbReference>
<dbReference type="InterPro" id="IPR019826">
    <property type="entry name" value="Carboxylesterase_B_AS"/>
</dbReference>
<feature type="domain" description="Carboxylesterase type B" evidence="4">
    <location>
        <begin position="3"/>
        <end position="458"/>
    </location>
</feature>
<proteinExistence type="inferred from homology"/>
<dbReference type="GO" id="GO:0016787">
    <property type="term" value="F:hydrolase activity"/>
    <property type="evidence" value="ECO:0007669"/>
    <property type="project" value="UniProtKB-KW"/>
</dbReference>
<gene>
    <name evidence="5" type="ORF">DFR68_107522</name>
</gene>
<dbReference type="RefSeq" id="WP_068029857.1">
    <property type="nucleotide sequence ID" value="NZ_QQAZ01000007.1"/>
</dbReference>
<evidence type="ECO:0000313" key="6">
    <source>
        <dbReference type="Proteomes" id="UP000255355"/>
    </source>
</evidence>